<reference evidence="2 3" key="1">
    <citation type="journal article" date="2018" name="Sci. Rep.">
        <title>Genomic signatures of local adaptation to the degree of environmental predictability in rotifers.</title>
        <authorList>
            <person name="Franch-Gras L."/>
            <person name="Hahn C."/>
            <person name="Garcia-Roger E.M."/>
            <person name="Carmona M.J."/>
            <person name="Serra M."/>
            <person name="Gomez A."/>
        </authorList>
    </citation>
    <scope>NUCLEOTIDE SEQUENCE [LARGE SCALE GENOMIC DNA]</scope>
    <source>
        <strain evidence="2">HYR1</strain>
    </source>
</reference>
<dbReference type="EMBL" id="REGN01003071">
    <property type="protein sequence ID" value="RNA24686.1"/>
    <property type="molecule type" value="Genomic_DNA"/>
</dbReference>
<keyword evidence="1" id="KW-0812">Transmembrane</keyword>
<name>A0A3M7RMC1_BRAPC</name>
<sequence length="208" mass="23928">MWVMIGTLYHALDNVINRKLLHMVDDVDTDIPFNPTQEAAWSPQFFIEKLQTIFSDYYSQLDTLSWPVFVWTLFIWLGTMSTAVRILRFMVTSKSARGLAKFMVWCVKALKQTIVKPIKSSDGDQKKHIIPPRFHYDDGDNVDDPMHALVTRTQGPDKKISVINAVFQPNRLIKFPEFSKLQKSLLLRPTIPWISGGRNQAKSSMLSN</sequence>
<comment type="caution">
    <text evidence="2">The sequence shown here is derived from an EMBL/GenBank/DDBJ whole genome shotgun (WGS) entry which is preliminary data.</text>
</comment>
<feature type="transmembrane region" description="Helical" evidence="1">
    <location>
        <begin position="68"/>
        <end position="87"/>
    </location>
</feature>
<keyword evidence="1" id="KW-1133">Transmembrane helix</keyword>
<protein>
    <submittedName>
        <fullName evidence="2">Uncharacterized protein</fullName>
    </submittedName>
</protein>
<evidence type="ECO:0000256" key="1">
    <source>
        <dbReference type="SAM" id="Phobius"/>
    </source>
</evidence>
<keyword evidence="3" id="KW-1185">Reference proteome</keyword>
<accession>A0A3M7RMC1</accession>
<dbReference type="Proteomes" id="UP000276133">
    <property type="component" value="Unassembled WGS sequence"/>
</dbReference>
<evidence type="ECO:0000313" key="2">
    <source>
        <dbReference type="EMBL" id="RNA24686.1"/>
    </source>
</evidence>
<organism evidence="2 3">
    <name type="scientific">Brachionus plicatilis</name>
    <name type="common">Marine rotifer</name>
    <name type="synonym">Brachionus muelleri</name>
    <dbReference type="NCBI Taxonomy" id="10195"/>
    <lineage>
        <taxon>Eukaryota</taxon>
        <taxon>Metazoa</taxon>
        <taxon>Spiralia</taxon>
        <taxon>Gnathifera</taxon>
        <taxon>Rotifera</taxon>
        <taxon>Eurotatoria</taxon>
        <taxon>Monogononta</taxon>
        <taxon>Pseudotrocha</taxon>
        <taxon>Ploima</taxon>
        <taxon>Brachionidae</taxon>
        <taxon>Brachionus</taxon>
    </lineage>
</organism>
<proteinExistence type="predicted"/>
<gene>
    <name evidence="2" type="ORF">BpHYR1_049017</name>
</gene>
<dbReference type="AlphaFoldDB" id="A0A3M7RMC1"/>
<keyword evidence="1" id="KW-0472">Membrane</keyword>
<evidence type="ECO:0000313" key="3">
    <source>
        <dbReference type="Proteomes" id="UP000276133"/>
    </source>
</evidence>